<comment type="pathway">
    <text evidence="1">Mycotoxin biosynthesis.</text>
</comment>
<dbReference type="InterPro" id="IPR021765">
    <property type="entry name" value="UstYa-like"/>
</dbReference>
<comment type="similarity">
    <text evidence="2">Belongs to the ustYa family.</text>
</comment>
<evidence type="ECO:0000256" key="2">
    <source>
        <dbReference type="ARBA" id="ARBA00035112"/>
    </source>
</evidence>
<keyword evidence="4" id="KW-1185">Reference proteome</keyword>
<dbReference type="GO" id="GO:0043386">
    <property type="term" value="P:mycotoxin biosynthetic process"/>
    <property type="evidence" value="ECO:0007669"/>
    <property type="project" value="InterPro"/>
</dbReference>
<evidence type="ECO:0000313" key="4">
    <source>
        <dbReference type="Proteomes" id="UP000799757"/>
    </source>
</evidence>
<dbReference type="Pfam" id="PF11807">
    <property type="entry name" value="UstYa"/>
    <property type="match status" value="1"/>
</dbReference>
<evidence type="ECO:0000313" key="3">
    <source>
        <dbReference type="EMBL" id="KAF2788874.1"/>
    </source>
</evidence>
<dbReference type="EMBL" id="MU002180">
    <property type="protein sequence ID" value="KAF2788874.1"/>
    <property type="molecule type" value="Genomic_DNA"/>
</dbReference>
<dbReference type="Proteomes" id="UP000799757">
    <property type="component" value="Unassembled WGS sequence"/>
</dbReference>
<dbReference type="PANTHER" id="PTHR33365">
    <property type="entry name" value="YALI0B05434P"/>
    <property type="match status" value="1"/>
</dbReference>
<sequence>MASPAQHVVKYKEVVFASAFQDETIYQGEPSAKLDELWEDLYNFGISKINREDAMKLPNKTSALPGDEEHYITELDVFHQLHCLNRLRKALSPDYYNLTFVDDQSEEAETERMHIRHCIEHIRQGIVCNADISTVYWAWSPARNATLADARITHTCRDFDAIKNWALENRLEKDWDSGVYVKGNPVHEE</sequence>
<gene>
    <name evidence="3" type="ORF">K505DRAFT_393733</name>
</gene>
<name>A0A6A6WY92_9PLEO</name>
<dbReference type="PANTHER" id="PTHR33365:SF4">
    <property type="entry name" value="CYCLOCHLOROTINE BIOSYNTHESIS PROTEIN O"/>
    <property type="match status" value="1"/>
</dbReference>
<reference evidence="3" key="1">
    <citation type="journal article" date="2020" name="Stud. Mycol.">
        <title>101 Dothideomycetes genomes: a test case for predicting lifestyles and emergence of pathogens.</title>
        <authorList>
            <person name="Haridas S."/>
            <person name="Albert R."/>
            <person name="Binder M."/>
            <person name="Bloem J."/>
            <person name="Labutti K."/>
            <person name="Salamov A."/>
            <person name="Andreopoulos B."/>
            <person name="Baker S."/>
            <person name="Barry K."/>
            <person name="Bills G."/>
            <person name="Bluhm B."/>
            <person name="Cannon C."/>
            <person name="Castanera R."/>
            <person name="Culley D."/>
            <person name="Daum C."/>
            <person name="Ezra D."/>
            <person name="Gonzalez J."/>
            <person name="Henrissat B."/>
            <person name="Kuo A."/>
            <person name="Liang C."/>
            <person name="Lipzen A."/>
            <person name="Lutzoni F."/>
            <person name="Magnuson J."/>
            <person name="Mondo S."/>
            <person name="Nolan M."/>
            <person name="Ohm R."/>
            <person name="Pangilinan J."/>
            <person name="Park H.-J."/>
            <person name="Ramirez L."/>
            <person name="Alfaro M."/>
            <person name="Sun H."/>
            <person name="Tritt A."/>
            <person name="Yoshinaga Y."/>
            <person name="Zwiers L.-H."/>
            <person name="Turgeon B."/>
            <person name="Goodwin S."/>
            <person name="Spatafora J."/>
            <person name="Crous P."/>
            <person name="Grigoriev I."/>
        </authorList>
    </citation>
    <scope>NUCLEOTIDE SEQUENCE</scope>
    <source>
        <strain evidence="3">CBS 109.77</strain>
    </source>
</reference>
<evidence type="ECO:0008006" key="5">
    <source>
        <dbReference type="Google" id="ProtNLM"/>
    </source>
</evidence>
<dbReference type="AlphaFoldDB" id="A0A6A6WY92"/>
<organism evidence="3 4">
    <name type="scientific">Melanomma pulvis-pyrius CBS 109.77</name>
    <dbReference type="NCBI Taxonomy" id="1314802"/>
    <lineage>
        <taxon>Eukaryota</taxon>
        <taxon>Fungi</taxon>
        <taxon>Dikarya</taxon>
        <taxon>Ascomycota</taxon>
        <taxon>Pezizomycotina</taxon>
        <taxon>Dothideomycetes</taxon>
        <taxon>Pleosporomycetidae</taxon>
        <taxon>Pleosporales</taxon>
        <taxon>Melanommataceae</taxon>
        <taxon>Melanomma</taxon>
    </lineage>
</organism>
<protein>
    <recommendedName>
        <fullName evidence="5">Tat pathway signal sequence</fullName>
    </recommendedName>
</protein>
<proteinExistence type="inferred from homology"/>
<accession>A0A6A6WY92</accession>
<dbReference type="OrthoDB" id="3687641at2759"/>
<evidence type="ECO:0000256" key="1">
    <source>
        <dbReference type="ARBA" id="ARBA00004685"/>
    </source>
</evidence>